<keyword evidence="2" id="KW-0732">Signal</keyword>
<feature type="signal peptide" evidence="2">
    <location>
        <begin position="1"/>
        <end position="19"/>
    </location>
</feature>
<organism evidence="3 4">
    <name type="scientific">Pontibacter korlensis</name>
    <dbReference type="NCBI Taxonomy" id="400092"/>
    <lineage>
        <taxon>Bacteria</taxon>
        <taxon>Pseudomonadati</taxon>
        <taxon>Bacteroidota</taxon>
        <taxon>Cytophagia</taxon>
        <taxon>Cytophagales</taxon>
        <taxon>Hymenobacteraceae</taxon>
        <taxon>Pontibacter</taxon>
    </lineage>
</organism>
<gene>
    <name evidence="3" type="ORF">PKOR_22340</name>
</gene>
<dbReference type="OrthoDB" id="9941348at2"/>
<dbReference type="EMBL" id="CP009621">
    <property type="protein sequence ID" value="AKD05301.1"/>
    <property type="molecule type" value="Genomic_DNA"/>
</dbReference>
<protein>
    <submittedName>
        <fullName evidence="3">Uncharacterized protein</fullName>
    </submittedName>
</protein>
<reference evidence="3 4" key="1">
    <citation type="journal article" date="2015" name="Sci. Rep.">
        <title>Unraveling adaptation of Pontibacter korlensis to radiation and infertility in desert through complete genome and comparative transcriptomic analysis.</title>
        <authorList>
            <person name="Dai J."/>
            <person name="Dai W."/>
            <person name="Qiu C."/>
            <person name="Yang Z."/>
            <person name="Zhang Y."/>
            <person name="Zhou M."/>
            <person name="Zhang L."/>
            <person name="Fang C."/>
            <person name="Gao Q."/>
            <person name="Yang Q."/>
            <person name="Li X."/>
            <person name="Wang Z."/>
            <person name="Wang Z."/>
            <person name="Jia Z."/>
            <person name="Chen X."/>
        </authorList>
    </citation>
    <scope>NUCLEOTIDE SEQUENCE [LARGE SCALE GENOMIC DNA]</scope>
    <source>
        <strain evidence="3 4">X14-1T</strain>
    </source>
</reference>
<dbReference type="PROSITE" id="PS51257">
    <property type="entry name" value="PROKAR_LIPOPROTEIN"/>
    <property type="match status" value="1"/>
</dbReference>
<name>A0A0E3UZG1_9BACT</name>
<feature type="region of interest" description="Disordered" evidence="1">
    <location>
        <begin position="22"/>
        <end position="71"/>
    </location>
</feature>
<sequence>MKKTLSHLLLSFMLCAAVACGGSTQDQEEGKSPVSADDPKAPTTAPDKPTTDIGEGLEDSAATIEQSQDSL</sequence>
<dbReference type="HOGENOM" id="CLU_2736613_0_0_10"/>
<evidence type="ECO:0000256" key="1">
    <source>
        <dbReference type="SAM" id="MobiDB-lite"/>
    </source>
</evidence>
<dbReference type="RefSeq" id="WP_046313616.1">
    <property type="nucleotide sequence ID" value="NZ_CBCSCY010000019.1"/>
</dbReference>
<dbReference type="KEGG" id="pko:PKOR_22340"/>
<dbReference type="STRING" id="400092.PKOR_22340"/>
<evidence type="ECO:0000256" key="2">
    <source>
        <dbReference type="SAM" id="SignalP"/>
    </source>
</evidence>
<dbReference type="Proteomes" id="UP000033109">
    <property type="component" value="Chromosome"/>
</dbReference>
<dbReference type="AlphaFoldDB" id="A0A0E3UZG1"/>
<evidence type="ECO:0000313" key="4">
    <source>
        <dbReference type="Proteomes" id="UP000033109"/>
    </source>
</evidence>
<dbReference type="PATRIC" id="fig|400092.3.peg.4905"/>
<evidence type="ECO:0000313" key="3">
    <source>
        <dbReference type="EMBL" id="AKD05301.1"/>
    </source>
</evidence>
<proteinExistence type="predicted"/>
<keyword evidence="4" id="KW-1185">Reference proteome</keyword>
<accession>A0A0E3UZG1</accession>
<feature type="compositionally biased region" description="Low complexity" evidence="1">
    <location>
        <begin position="41"/>
        <end position="52"/>
    </location>
</feature>
<feature type="chain" id="PRO_5002413572" evidence="2">
    <location>
        <begin position="20"/>
        <end position="71"/>
    </location>
</feature>